<dbReference type="Pfam" id="PF13833">
    <property type="entry name" value="EF-hand_8"/>
    <property type="match status" value="1"/>
</dbReference>
<feature type="region of interest" description="Disordered" evidence="15">
    <location>
        <begin position="185"/>
        <end position="214"/>
    </location>
</feature>
<evidence type="ECO:0000256" key="10">
    <source>
        <dbReference type="ARBA" id="ARBA00023065"/>
    </source>
</evidence>
<organism evidence="19 20">
    <name type="scientific">Gambusia affinis</name>
    <name type="common">Western mosquitofish</name>
    <name type="synonym">Heterandria affinis</name>
    <dbReference type="NCBI Taxonomy" id="33528"/>
    <lineage>
        <taxon>Eukaryota</taxon>
        <taxon>Metazoa</taxon>
        <taxon>Chordata</taxon>
        <taxon>Craniata</taxon>
        <taxon>Vertebrata</taxon>
        <taxon>Euteleostomi</taxon>
        <taxon>Actinopterygii</taxon>
        <taxon>Neopterygii</taxon>
        <taxon>Teleostei</taxon>
        <taxon>Neoteleostei</taxon>
        <taxon>Acanthomorphata</taxon>
        <taxon>Ovalentaria</taxon>
        <taxon>Atherinomorphae</taxon>
        <taxon>Cyprinodontiformes</taxon>
        <taxon>Poeciliidae</taxon>
        <taxon>Poeciliinae</taxon>
        <taxon>Gambusia</taxon>
    </lineage>
</organism>
<dbReference type="CDD" id="cd16173">
    <property type="entry name" value="EFh_MICU1"/>
    <property type="match status" value="1"/>
</dbReference>
<evidence type="ECO:0000256" key="12">
    <source>
        <dbReference type="ARBA" id="ARBA00023136"/>
    </source>
</evidence>
<evidence type="ECO:0000259" key="18">
    <source>
        <dbReference type="PROSITE" id="PS50222"/>
    </source>
</evidence>
<feature type="transmembrane region" description="Helical" evidence="16">
    <location>
        <begin position="830"/>
        <end position="852"/>
    </location>
</feature>
<comment type="similarity">
    <text evidence="13">Belongs to the MICU1 family. MICU1 subfamily.</text>
</comment>
<sequence length="1085" mass="115552">MPSVAPVQFVLTLTTGGVLPSGTGGWCQGSPHVEHRWAVLQRCPSPLSAAEHGTQLAAASLKGNGDCFVRQIRTKTPVMVMMPKIKPIYLFMPKAWRKETSQSNTMFRLRALSAVSVGLTQLSRRYHSGASSTSGRRRLMLAALAGVTGASASAGLLWNRAYADAGPSVQHSERVAGVEADFVRDADSEKSVESSSGDEGAPDEEGKKKKPRSGFRDRKVMEYENRIRAYSTPDKIFRYFATLKVINEHGDAEVYMTPQDFIRSITPNEKQPENLGLDQFIVKRYDGKNTSVSLGNEKIRRAQQRPGCNLFTMRRIGGAVQSISSSFHTLWCSSCSLQHALLFLPVPQRKVASGGASFLRMVASRHRGHGSELLKPGLVSCLLFYRAAAVLAADLICDKALQSLHTLKAKFKQPLAPCPDVLCYDASAAPMITFFLLPPVCPHTPSSSSNMANPLGILYVTRRELVLGDRLICKDCAVCNFVPPFFSCPDLDEQKIAQEREKFADEDSIFYTLGECGLISFSDYIFLTTVLSSKAYLFMCLHAPPCPAPQRNFEIAFKMFDLNGDGEVDLEEFEQVQSIIRSQTSMGMRHRDRSTTGNTLKTAGCSSALTTYFFGEDLKGKLTIGSFLEFQRKLQHDVLKLEFERNDPVDGRITERQFGGMLLAYSGVQSRKLKQMQKGLKKMFKDAQGITFEEVENFFTFLKNVNDVDTALSFYHMAGASIDKVTMKQVARTVAKVELSDHVCDVVFALFDCDGNGELSNKEFIAIMKQRLMRGLEKPKDMGFTRLIRAMWKCAQDTAWDFAAPKTTDTNRSAVEVVLRKLLSLDEDSAGLAAAFATGAAALGVAALPLVAAGFEAGVAALAAGVPGFDAGLALAGSSSSSDESESELLSAAVAGLAAGVEAFEAGVATLGAVFLVFAGSSSSEEEESESELLSAAAAGFAAAFGAAAAALAAGFAAAFGAAAAALAAGLDFGGSSSSSDESSESELVSAALVGGLEAAGWTFRVAALLESSEEEEESFLAGVMGAAALVAADLAGGVFAAGFFTSSSSSSELESSSESSALAGVALAGVALAGVALAGVALAG</sequence>
<evidence type="ECO:0000313" key="20">
    <source>
        <dbReference type="Proteomes" id="UP000250572"/>
    </source>
</evidence>
<evidence type="ECO:0000256" key="11">
    <source>
        <dbReference type="ARBA" id="ARBA00023128"/>
    </source>
</evidence>
<feature type="transmembrane region" description="Helical" evidence="16">
    <location>
        <begin position="1062"/>
        <end position="1084"/>
    </location>
</feature>
<keyword evidence="20" id="KW-1185">Reference proteome</keyword>
<feature type="domain" description="EF-hand" evidence="18">
    <location>
        <begin position="548"/>
        <end position="583"/>
    </location>
</feature>
<dbReference type="GO" id="GO:0051560">
    <property type="term" value="P:mitochondrial calcium ion homeostasis"/>
    <property type="evidence" value="ECO:0007669"/>
    <property type="project" value="TreeGrafter"/>
</dbReference>
<dbReference type="InterPro" id="IPR002048">
    <property type="entry name" value="EF_hand_dom"/>
</dbReference>
<dbReference type="PANTHER" id="PTHR12294">
    <property type="entry name" value="EF HAND DOMAIN FAMILY A1,A2-RELATED"/>
    <property type="match status" value="1"/>
</dbReference>
<dbReference type="GO" id="GO:1990246">
    <property type="term" value="C:uniplex complex"/>
    <property type="evidence" value="ECO:0007669"/>
    <property type="project" value="TreeGrafter"/>
</dbReference>
<dbReference type="InterPro" id="IPR011992">
    <property type="entry name" value="EF-hand-dom_pair"/>
</dbReference>
<evidence type="ECO:0000256" key="9">
    <source>
        <dbReference type="ARBA" id="ARBA00022946"/>
    </source>
</evidence>
<dbReference type="SMART" id="SM00054">
    <property type="entry name" value="EFh"/>
    <property type="match status" value="2"/>
</dbReference>
<keyword evidence="3" id="KW-0813">Transport</keyword>
<keyword evidence="8" id="KW-0106">Calcium</keyword>
<dbReference type="Gene3D" id="1.10.238.10">
    <property type="entry name" value="EF-hand"/>
    <property type="match status" value="2"/>
</dbReference>
<evidence type="ECO:0000256" key="13">
    <source>
        <dbReference type="ARBA" id="ARBA00038333"/>
    </source>
</evidence>
<protein>
    <recommendedName>
        <fullName evidence="14">Calcium uptake protein 1, mitochondrial</fullName>
    </recommendedName>
</protein>
<dbReference type="PANTHER" id="PTHR12294:SF1">
    <property type="entry name" value="CALCIUM UPTAKE PROTEIN 1, MITOCHONDRIAL"/>
    <property type="match status" value="1"/>
</dbReference>
<keyword evidence="16" id="KW-0812">Transmembrane</keyword>
<dbReference type="SUPFAM" id="SSF47473">
    <property type="entry name" value="EF-hand"/>
    <property type="match status" value="2"/>
</dbReference>
<dbReference type="Pfam" id="PF13202">
    <property type="entry name" value="EF-hand_5"/>
    <property type="match status" value="1"/>
</dbReference>
<evidence type="ECO:0000256" key="8">
    <source>
        <dbReference type="ARBA" id="ARBA00022837"/>
    </source>
</evidence>
<keyword evidence="12 16" id="KW-0472">Membrane</keyword>
<feature type="transmembrane region" description="Helical" evidence="16">
    <location>
        <begin position="988"/>
        <end position="1008"/>
    </location>
</feature>
<dbReference type="PROSITE" id="PS50222">
    <property type="entry name" value="EF_HAND_2"/>
    <property type="match status" value="2"/>
</dbReference>
<dbReference type="GO" id="GO:0005758">
    <property type="term" value="C:mitochondrial intermembrane space"/>
    <property type="evidence" value="ECO:0007669"/>
    <property type="project" value="UniProtKB-SubCell"/>
</dbReference>
<evidence type="ECO:0000256" key="6">
    <source>
        <dbReference type="ARBA" id="ARBA00022737"/>
    </source>
</evidence>
<evidence type="ECO:0000256" key="15">
    <source>
        <dbReference type="SAM" id="MobiDB-lite"/>
    </source>
</evidence>
<keyword evidence="10" id="KW-0406">Ion transport</keyword>
<evidence type="ECO:0000256" key="16">
    <source>
        <dbReference type="SAM" id="Phobius"/>
    </source>
</evidence>
<evidence type="ECO:0000256" key="4">
    <source>
        <dbReference type="ARBA" id="ARBA00022568"/>
    </source>
</evidence>
<evidence type="ECO:0000256" key="1">
    <source>
        <dbReference type="ARBA" id="ARBA00004273"/>
    </source>
</evidence>
<proteinExistence type="inferred from homology"/>
<dbReference type="GO" id="GO:0036444">
    <property type="term" value="P:calcium import into the mitochondrion"/>
    <property type="evidence" value="ECO:0007669"/>
    <property type="project" value="TreeGrafter"/>
</dbReference>
<keyword evidence="16" id="KW-1133">Transmembrane helix</keyword>
<dbReference type="InterPro" id="IPR018247">
    <property type="entry name" value="EF_Hand_1_Ca_BS"/>
</dbReference>
<evidence type="ECO:0000256" key="5">
    <source>
        <dbReference type="ARBA" id="ARBA00022723"/>
    </source>
</evidence>
<dbReference type="PROSITE" id="PS00018">
    <property type="entry name" value="EF_HAND_1"/>
    <property type="match status" value="2"/>
</dbReference>
<evidence type="ECO:0000256" key="2">
    <source>
        <dbReference type="ARBA" id="ARBA00004569"/>
    </source>
</evidence>
<accession>A0A315VR83</accession>
<feature type="non-terminal residue" evidence="19">
    <location>
        <position position="1085"/>
    </location>
</feature>
<keyword evidence="17" id="KW-0732">Signal</keyword>
<evidence type="ECO:0000256" key="3">
    <source>
        <dbReference type="ARBA" id="ARBA00022448"/>
    </source>
</evidence>
<feature type="signal peptide" evidence="17">
    <location>
        <begin position="1"/>
        <end position="20"/>
    </location>
</feature>
<comment type="subcellular location">
    <subcellularLocation>
        <location evidence="1">Mitochondrion inner membrane</location>
    </subcellularLocation>
    <subcellularLocation>
        <location evidence="2">Mitochondrion intermembrane space</location>
    </subcellularLocation>
</comment>
<gene>
    <name evidence="19" type="ORF">CCH79_00001503</name>
</gene>
<feature type="transmembrane region" description="Helical" evidence="16">
    <location>
        <begin position="939"/>
        <end position="968"/>
    </location>
</feature>
<feature type="transmembrane region" description="Helical" evidence="16">
    <location>
        <begin position="1020"/>
        <end position="1042"/>
    </location>
</feature>
<keyword evidence="5" id="KW-0479">Metal-binding</keyword>
<dbReference type="InterPro" id="IPR039800">
    <property type="entry name" value="MICU1/2/3"/>
</dbReference>
<evidence type="ECO:0000256" key="7">
    <source>
        <dbReference type="ARBA" id="ARBA00022792"/>
    </source>
</evidence>
<dbReference type="Proteomes" id="UP000250572">
    <property type="component" value="Unassembled WGS sequence"/>
</dbReference>
<name>A0A315VR83_GAMAF</name>
<feature type="chain" id="PRO_5016321631" description="Calcium uptake protein 1, mitochondrial" evidence="17">
    <location>
        <begin position="21"/>
        <end position="1085"/>
    </location>
</feature>
<dbReference type="GO" id="GO:0005509">
    <property type="term" value="F:calcium ion binding"/>
    <property type="evidence" value="ECO:0007669"/>
    <property type="project" value="InterPro"/>
</dbReference>
<keyword evidence="6" id="KW-0677">Repeat</keyword>
<evidence type="ECO:0000256" key="14">
    <source>
        <dbReference type="ARBA" id="ARBA00040181"/>
    </source>
</evidence>
<keyword evidence="11" id="KW-0496">Mitochondrion</keyword>
<dbReference type="FunFam" id="1.10.238.10:FF:000088">
    <property type="entry name" value="Calcium uptake protein 1, mitochondrial"/>
    <property type="match status" value="1"/>
</dbReference>
<evidence type="ECO:0000313" key="19">
    <source>
        <dbReference type="EMBL" id="PWA25691.1"/>
    </source>
</evidence>
<dbReference type="EMBL" id="NHOQ01001229">
    <property type="protein sequence ID" value="PWA25691.1"/>
    <property type="molecule type" value="Genomic_DNA"/>
</dbReference>
<evidence type="ECO:0000256" key="17">
    <source>
        <dbReference type="SAM" id="SignalP"/>
    </source>
</evidence>
<feature type="domain" description="EF-hand" evidence="18">
    <location>
        <begin position="739"/>
        <end position="774"/>
    </location>
</feature>
<dbReference type="AlphaFoldDB" id="A0A315VR83"/>
<keyword evidence="7" id="KW-0999">Mitochondrion inner membrane</keyword>
<keyword evidence="4" id="KW-0109">Calcium transport</keyword>
<reference evidence="19 20" key="1">
    <citation type="journal article" date="2018" name="G3 (Bethesda)">
        <title>A High-Quality Reference Genome for the Invasive Mosquitofish Gambusia affinis Using a Chicago Library.</title>
        <authorList>
            <person name="Hoffberg S.L."/>
            <person name="Troendle N.J."/>
            <person name="Glenn T.C."/>
            <person name="Mahmud O."/>
            <person name="Louha S."/>
            <person name="Chalopin D."/>
            <person name="Bennetzen J.L."/>
            <person name="Mauricio R."/>
        </authorList>
    </citation>
    <scope>NUCLEOTIDE SEQUENCE [LARGE SCALE GENOMIC DNA]</scope>
    <source>
        <strain evidence="19">NE01/NJP1002.9</strain>
        <tissue evidence="19">Muscle</tissue>
    </source>
</reference>
<comment type="caution">
    <text evidence="19">The sequence shown here is derived from an EMBL/GenBank/DDBJ whole genome shotgun (WGS) entry which is preliminary data.</text>
</comment>
<keyword evidence="9" id="KW-0809">Transit peptide</keyword>